<evidence type="ECO:0000313" key="1">
    <source>
        <dbReference type="EMBL" id="JAH30990.1"/>
    </source>
</evidence>
<organism evidence="1">
    <name type="scientific">Anguilla anguilla</name>
    <name type="common">European freshwater eel</name>
    <name type="synonym">Muraena anguilla</name>
    <dbReference type="NCBI Taxonomy" id="7936"/>
    <lineage>
        <taxon>Eukaryota</taxon>
        <taxon>Metazoa</taxon>
        <taxon>Chordata</taxon>
        <taxon>Craniata</taxon>
        <taxon>Vertebrata</taxon>
        <taxon>Euteleostomi</taxon>
        <taxon>Actinopterygii</taxon>
        <taxon>Neopterygii</taxon>
        <taxon>Teleostei</taxon>
        <taxon>Anguilliformes</taxon>
        <taxon>Anguillidae</taxon>
        <taxon>Anguilla</taxon>
    </lineage>
</organism>
<dbReference type="EMBL" id="GBXM01077587">
    <property type="protein sequence ID" value="JAH30990.1"/>
    <property type="molecule type" value="Transcribed_RNA"/>
</dbReference>
<accession>A0A0E9RRH5</accession>
<sequence length="33" mass="3735">MNYNTWSNVYVLANEVTCSCKMITTSIYTISSP</sequence>
<reference evidence="1" key="2">
    <citation type="journal article" date="2015" name="Fish Shellfish Immunol.">
        <title>Early steps in the European eel (Anguilla anguilla)-Vibrio vulnificus interaction in the gills: Role of the RtxA13 toxin.</title>
        <authorList>
            <person name="Callol A."/>
            <person name="Pajuelo D."/>
            <person name="Ebbesson L."/>
            <person name="Teles M."/>
            <person name="MacKenzie S."/>
            <person name="Amaro C."/>
        </authorList>
    </citation>
    <scope>NUCLEOTIDE SEQUENCE</scope>
</reference>
<dbReference type="AlphaFoldDB" id="A0A0E9RRH5"/>
<protein>
    <submittedName>
        <fullName evidence="1">Uncharacterized protein</fullName>
    </submittedName>
</protein>
<proteinExistence type="predicted"/>
<reference evidence="1" key="1">
    <citation type="submission" date="2014-11" db="EMBL/GenBank/DDBJ databases">
        <authorList>
            <person name="Amaro Gonzalez C."/>
        </authorList>
    </citation>
    <scope>NUCLEOTIDE SEQUENCE</scope>
</reference>
<name>A0A0E9RRH5_ANGAN</name>